<dbReference type="GO" id="GO:0000028">
    <property type="term" value="P:ribosomal small subunit assembly"/>
    <property type="evidence" value="ECO:0007669"/>
    <property type="project" value="TreeGrafter"/>
</dbReference>
<keyword evidence="1 3" id="KW-0963">Cytoplasm</keyword>
<feature type="domain" description="Ribosome maturation factor RimP N-terminal" evidence="4">
    <location>
        <begin position="12"/>
        <end position="86"/>
    </location>
</feature>
<dbReference type="RefSeq" id="WP_073715371.1">
    <property type="nucleotide sequence ID" value="NZ_MQVR01000001.1"/>
</dbReference>
<evidence type="ECO:0000256" key="3">
    <source>
        <dbReference type="HAMAP-Rule" id="MF_01077"/>
    </source>
</evidence>
<evidence type="ECO:0000256" key="2">
    <source>
        <dbReference type="ARBA" id="ARBA00022517"/>
    </source>
</evidence>
<name>A0A1Q5Q5P6_9ACTO</name>
<dbReference type="Pfam" id="PF17384">
    <property type="entry name" value="DUF150_C"/>
    <property type="match status" value="1"/>
</dbReference>
<dbReference type="Gene3D" id="3.30.300.70">
    <property type="entry name" value="RimP-like superfamily, N-terminal"/>
    <property type="match status" value="1"/>
</dbReference>
<dbReference type="CDD" id="cd01734">
    <property type="entry name" value="YlxS_C"/>
    <property type="match status" value="1"/>
</dbReference>
<dbReference type="OrthoDB" id="9805006at2"/>
<dbReference type="PANTHER" id="PTHR33867">
    <property type="entry name" value="RIBOSOME MATURATION FACTOR RIMP"/>
    <property type="match status" value="1"/>
</dbReference>
<evidence type="ECO:0000313" key="7">
    <source>
        <dbReference type="Proteomes" id="UP000185628"/>
    </source>
</evidence>
<proteinExistence type="inferred from homology"/>
<reference evidence="7" key="1">
    <citation type="submission" date="2016-12" db="EMBL/GenBank/DDBJ databases">
        <authorList>
            <person name="Meng X."/>
        </authorList>
    </citation>
    <scope>NUCLEOTIDE SEQUENCE [LARGE SCALE GENOMIC DNA]</scope>
    <source>
        <strain evidence="7">DSM 19116</strain>
    </source>
</reference>
<dbReference type="InterPro" id="IPR003728">
    <property type="entry name" value="Ribosome_maturation_RimP"/>
</dbReference>
<dbReference type="AlphaFoldDB" id="A0A1Q5Q5P6"/>
<evidence type="ECO:0000256" key="1">
    <source>
        <dbReference type="ARBA" id="ARBA00022490"/>
    </source>
</evidence>
<evidence type="ECO:0000259" key="5">
    <source>
        <dbReference type="Pfam" id="PF17384"/>
    </source>
</evidence>
<accession>A0A1Q5Q5P6</accession>
<keyword evidence="7" id="KW-1185">Reference proteome</keyword>
<dbReference type="SUPFAM" id="SSF74942">
    <property type="entry name" value="YhbC-like, C-terminal domain"/>
    <property type="match status" value="1"/>
</dbReference>
<feature type="domain" description="Ribosome maturation factor RimP C-terminal" evidence="5">
    <location>
        <begin position="90"/>
        <end position="150"/>
    </location>
</feature>
<sequence>MTGSREAELRELLAPVARAAGLIVEDVKIAPAGKKSLLRVTVDLPDGPGSVDSDTLTDVSREISALMDDNDPIKGAYTLEVSTAGITRPLTTPRHFRRTQGHEIEFIHHDKKLVGRVVDASDADASVTIDVGGETQTIPLDELRKARVRISM</sequence>
<gene>
    <name evidence="3" type="primary">rimP</name>
    <name evidence="6" type="ORF">BSZ39_00115</name>
</gene>
<dbReference type="GO" id="GO:0006412">
    <property type="term" value="P:translation"/>
    <property type="evidence" value="ECO:0007669"/>
    <property type="project" value="TreeGrafter"/>
</dbReference>
<comment type="function">
    <text evidence="3">Required for maturation of 30S ribosomal subunits.</text>
</comment>
<dbReference type="HAMAP" id="MF_01077">
    <property type="entry name" value="RimP"/>
    <property type="match status" value="1"/>
</dbReference>
<evidence type="ECO:0000259" key="4">
    <source>
        <dbReference type="Pfam" id="PF02576"/>
    </source>
</evidence>
<dbReference type="GO" id="GO:0005829">
    <property type="term" value="C:cytosol"/>
    <property type="evidence" value="ECO:0007669"/>
    <property type="project" value="TreeGrafter"/>
</dbReference>
<comment type="caution">
    <text evidence="6">The sequence shown here is derived from an EMBL/GenBank/DDBJ whole genome shotgun (WGS) entry which is preliminary data.</text>
</comment>
<organism evidence="6 7">
    <name type="scientific">Bowdeniella nasicola</name>
    <dbReference type="NCBI Taxonomy" id="208480"/>
    <lineage>
        <taxon>Bacteria</taxon>
        <taxon>Bacillati</taxon>
        <taxon>Actinomycetota</taxon>
        <taxon>Actinomycetes</taxon>
        <taxon>Actinomycetales</taxon>
        <taxon>Actinomycetaceae</taxon>
        <taxon>Bowdeniella</taxon>
    </lineage>
</organism>
<dbReference type="Proteomes" id="UP000185628">
    <property type="component" value="Unassembled WGS sequence"/>
</dbReference>
<dbReference type="InterPro" id="IPR028998">
    <property type="entry name" value="RimP_C"/>
</dbReference>
<comment type="similarity">
    <text evidence="3">Belongs to the RimP family.</text>
</comment>
<dbReference type="InterPro" id="IPR035956">
    <property type="entry name" value="RimP_N_sf"/>
</dbReference>
<dbReference type="InterPro" id="IPR028989">
    <property type="entry name" value="RimP_N"/>
</dbReference>
<dbReference type="InterPro" id="IPR036847">
    <property type="entry name" value="RimP_C_sf"/>
</dbReference>
<evidence type="ECO:0000313" key="6">
    <source>
        <dbReference type="EMBL" id="OKL55145.1"/>
    </source>
</evidence>
<protein>
    <recommendedName>
        <fullName evidence="3">Ribosome maturation factor RimP</fullName>
    </recommendedName>
</protein>
<comment type="subcellular location">
    <subcellularLocation>
        <location evidence="3">Cytoplasm</location>
    </subcellularLocation>
</comment>
<dbReference type="SUPFAM" id="SSF75420">
    <property type="entry name" value="YhbC-like, N-terminal domain"/>
    <property type="match status" value="1"/>
</dbReference>
<dbReference type="EMBL" id="MQVR01000001">
    <property type="protein sequence ID" value="OKL55145.1"/>
    <property type="molecule type" value="Genomic_DNA"/>
</dbReference>
<dbReference type="Pfam" id="PF02576">
    <property type="entry name" value="RimP_N"/>
    <property type="match status" value="1"/>
</dbReference>
<keyword evidence="2 3" id="KW-0690">Ribosome biogenesis</keyword>
<dbReference type="PANTHER" id="PTHR33867:SF1">
    <property type="entry name" value="RIBOSOME MATURATION FACTOR RIMP"/>
    <property type="match status" value="1"/>
</dbReference>